<dbReference type="PANTHER" id="PTHR47926">
    <property type="entry name" value="PENTATRICOPEPTIDE REPEAT-CONTAINING PROTEIN"/>
    <property type="match status" value="1"/>
</dbReference>
<dbReference type="AlphaFoldDB" id="A0A200Q9K5"/>
<dbReference type="Proteomes" id="UP000195402">
    <property type="component" value="Unassembled WGS sequence"/>
</dbReference>
<dbReference type="PROSITE" id="PS51375">
    <property type="entry name" value="PPR"/>
    <property type="match status" value="1"/>
</dbReference>
<dbReference type="GO" id="GO:0009451">
    <property type="term" value="P:RNA modification"/>
    <property type="evidence" value="ECO:0007669"/>
    <property type="project" value="InterPro"/>
</dbReference>
<keyword evidence="4" id="KW-1185">Reference proteome</keyword>
<accession>A0A200Q9K5</accession>
<dbReference type="Pfam" id="PF13041">
    <property type="entry name" value="PPR_2"/>
    <property type="match status" value="1"/>
</dbReference>
<dbReference type="OrthoDB" id="1731741at2759"/>
<dbReference type="InterPro" id="IPR002885">
    <property type="entry name" value="PPR_rpt"/>
</dbReference>
<evidence type="ECO:0000256" key="1">
    <source>
        <dbReference type="ARBA" id="ARBA00022737"/>
    </source>
</evidence>
<dbReference type="InterPro" id="IPR046960">
    <property type="entry name" value="PPR_At4g14850-like_plant"/>
</dbReference>
<dbReference type="Pfam" id="PF12854">
    <property type="entry name" value="PPR_1"/>
    <property type="match status" value="1"/>
</dbReference>
<dbReference type="Pfam" id="PF01535">
    <property type="entry name" value="PPR"/>
    <property type="match status" value="1"/>
</dbReference>
<dbReference type="InterPro" id="IPR011990">
    <property type="entry name" value="TPR-like_helical_dom_sf"/>
</dbReference>
<dbReference type="NCBIfam" id="TIGR00756">
    <property type="entry name" value="PPR"/>
    <property type="match status" value="5"/>
</dbReference>
<evidence type="ECO:0000256" key="2">
    <source>
        <dbReference type="PROSITE-ProRule" id="PRU00708"/>
    </source>
</evidence>
<reference evidence="3 4" key="1">
    <citation type="journal article" date="2017" name="Mol. Plant">
        <title>The Genome of Medicinal Plant Macleaya cordata Provides New Insights into Benzylisoquinoline Alkaloids Metabolism.</title>
        <authorList>
            <person name="Liu X."/>
            <person name="Liu Y."/>
            <person name="Huang P."/>
            <person name="Ma Y."/>
            <person name="Qing Z."/>
            <person name="Tang Q."/>
            <person name="Cao H."/>
            <person name="Cheng P."/>
            <person name="Zheng Y."/>
            <person name="Yuan Z."/>
            <person name="Zhou Y."/>
            <person name="Liu J."/>
            <person name="Tang Z."/>
            <person name="Zhuo Y."/>
            <person name="Zhang Y."/>
            <person name="Yu L."/>
            <person name="Huang J."/>
            <person name="Yang P."/>
            <person name="Peng Q."/>
            <person name="Zhang J."/>
            <person name="Jiang W."/>
            <person name="Zhang Z."/>
            <person name="Lin K."/>
            <person name="Ro D.K."/>
            <person name="Chen X."/>
            <person name="Xiong X."/>
            <person name="Shang Y."/>
            <person name="Huang S."/>
            <person name="Zeng J."/>
        </authorList>
    </citation>
    <scope>NUCLEOTIDE SEQUENCE [LARGE SCALE GENOMIC DNA]</scope>
    <source>
        <strain evidence="4">cv. BLH2017</strain>
        <tissue evidence="3">Root</tissue>
    </source>
</reference>
<dbReference type="EMBL" id="MVGT01002634">
    <property type="protein sequence ID" value="OVA07143.1"/>
    <property type="molecule type" value="Genomic_DNA"/>
</dbReference>
<sequence>MEEAVFIFNRTNRQSTFLYNSMIRGYASVNLFRKSLNFYRHMTLQRKQLDLHTLPSVLKSCAGLSSLHLGRKAHVAVFKHGFFYDLATSNALISMYSKCGDLEAARQVFDKMPERNLITWSAMISGYGMHGTSGEVLGLFEEMLVAGESPDGATFTSILTACSHGGRMEMGRKFFEMMEGRFGLKPGVEHYTCMVDMLGRAGHVEEAEALVNEMEVEPDDGVWGALLGACNMYRKVEVAKRVEEKILHRKLNSKRV</sequence>
<gene>
    <name evidence="3" type="ORF">BVC80_1289g62</name>
</gene>
<feature type="repeat" description="PPR" evidence="2">
    <location>
        <begin position="85"/>
        <end position="119"/>
    </location>
</feature>
<dbReference type="Gene3D" id="1.25.40.10">
    <property type="entry name" value="Tetratricopeptide repeat domain"/>
    <property type="match status" value="2"/>
</dbReference>
<protein>
    <submittedName>
        <fullName evidence="3">Pentatricopeptide repeat</fullName>
    </submittedName>
</protein>
<organism evidence="3 4">
    <name type="scientific">Macleaya cordata</name>
    <name type="common">Five-seeded plume-poppy</name>
    <name type="synonym">Bocconia cordata</name>
    <dbReference type="NCBI Taxonomy" id="56857"/>
    <lineage>
        <taxon>Eukaryota</taxon>
        <taxon>Viridiplantae</taxon>
        <taxon>Streptophyta</taxon>
        <taxon>Embryophyta</taxon>
        <taxon>Tracheophyta</taxon>
        <taxon>Spermatophyta</taxon>
        <taxon>Magnoliopsida</taxon>
        <taxon>Ranunculales</taxon>
        <taxon>Papaveraceae</taxon>
        <taxon>Papaveroideae</taxon>
        <taxon>Macleaya</taxon>
    </lineage>
</organism>
<name>A0A200Q9K5_MACCD</name>
<evidence type="ECO:0000313" key="3">
    <source>
        <dbReference type="EMBL" id="OVA07143.1"/>
    </source>
</evidence>
<dbReference type="OMA" id="CAAYARC"/>
<dbReference type="FunFam" id="1.25.40.10:FF:000090">
    <property type="entry name" value="Pentatricopeptide repeat-containing protein, chloroplastic"/>
    <property type="match status" value="1"/>
</dbReference>
<comment type="caution">
    <text evidence="3">The sequence shown here is derived from an EMBL/GenBank/DDBJ whole genome shotgun (WGS) entry which is preliminary data.</text>
</comment>
<proteinExistence type="predicted"/>
<evidence type="ECO:0000313" key="4">
    <source>
        <dbReference type="Proteomes" id="UP000195402"/>
    </source>
</evidence>
<keyword evidence="1" id="KW-0677">Repeat</keyword>
<dbReference type="GO" id="GO:0003723">
    <property type="term" value="F:RNA binding"/>
    <property type="evidence" value="ECO:0007669"/>
    <property type="project" value="InterPro"/>
</dbReference>
<dbReference type="InParanoid" id="A0A200Q9K5"/>